<dbReference type="EnsemblMetazoa" id="ENSAATROPT014340">
    <property type="protein sequence ID" value="ENSAATROPP013075"/>
    <property type="gene ID" value="ENSAATROPG011636"/>
</dbReference>
<protein>
    <submittedName>
        <fullName evidence="2">Uncharacterized protein</fullName>
    </submittedName>
</protein>
<feature type="region of interest" description="Disordered" evidence="1">
    <location>
        <begin position="44"/>
        <end position="66"/>
    </location>
</feature>
<evidence type="ECO:0000313" key="2">
    <source>
        <dbReference type="EnsemblMetazoa" id="ENSAATROPP013075"/>
    </source>
</evidence>
<name>A0AAG5DPX1_ANOAO</name>
<keyword evidence="3" id="KW-1185">Reference proteome</keyword>
<evidence type="ECO:0000256" key="1">
    <source>
        <dbReference type="SAM" id="MobiDB-lite"/>
    </source>
</evidence>
<dbReference type="AlphaFoldDB" id="A0AAG5DPX1"/>
<proteinExistence type="predicted"/>
<accession>A0AAG5DPX1</accession>
<organism evidence="2 3">
    <name type="scientific">Anopheles atroparvus</name>
    <name type="common">European mosquito</name>
    <dbReference type="NCBI Taxonomy" id="41427"/>
    <lineage>
        <taxon>Eukaryota</taxon>
        <taxon>Metazoa</taxon>
        <taxon>Ecdysozoa</taxon>
        <taxon>Arthropoda</taxon>
        <taxon>Hexapoda</taxon>
        <taxon>Insecta</taxon>
        <taxon>Pterygota</taxon>
        <taxon>Neoptera</taxon>
        <taxon>Endopterygota</taxon>
        <taxon>Diptera</taxon>
        <taxon>Nematocera</taxon>
        <taxon>Culicoidea</taxon>
        <taxon>Culicidae</taxon>
        <taxon>Anophelinae</taxon>
        <taxon>Anopheles</taxon>
    </lineage>
</organism>
<reference evidence="2" key="1">
    <citation type="submission" date="2024-04" db="UniProtKB">
        <authorList>
            <consortium name="EnsemblMetazoa"/>
        </authorList>
    </citation>
    <scope>IDENTIFICATION</scope>
    <source>
        <strain evidence="2">EBRO</strain>
    </source>
</reference>
<evidence type="ECO:0000313" key="3">
    <source>
        <dbReference type="Proteomes" id="UP000075880"/>
    </source>
</evidence>
<sequence>MFYSLNLPCVYDFIRILTASNIETSKSNACFLYDRVDAPNVHQRRRLPARRAGDLGPPAGRPDLRRVHDPAVEHQHRQVPGPLYGKLRVRLSRSPTWPTRRAT</sequence>
<dbReference type="Proteomes" id="UP000075880">
    <property type="component" value="Unassembled WGS sequence"/>
</dbReference>